<evidence type="ECO:0000259" key="3">
    <source>
        <dbReference type="SMART" id="SM00245"/>
    </source>
</evidence>
<evidence type="ECO:0000313" key="5">
    <source>
        <dbReference type="Proteomes" id="UP000772186"/>
    </source>
</evidence>
<protein>
    <recommendedName>
        <fullName evidence="3">Tail specific protease domain-containing protein</fullName>
    </recommendedName>
</protein>
<feature type="compositionally biased region" description="Polar residues" evidence="1">
    <location>
        <begin position="41"/>
        <end position="52"/>
    </location>
</feature>
<dbReference type="GO" id="GO:0006508">
    <property type="term" value="P:proteolysis"/>
    <property type="evidence" value="ECO:0007669"/>
    <property type="project" value="InterPro"/>
</dbReference>
<comment type="caution">
    <text evidence="4">The sequence shown here is derived from an EMBL/GenBank/DDBJ whole genome shotgun (WGS) entry which is preliminary data.</text>
</comment>
<sequence>MPKIKWKSSLIVISSAILPVTVSASCFSNQKYTKSEDNPDLKNNQNIQTASSKNDEKTQIKTIKIDGPTREKNNIFDDKKNAKPKLETSKTQKDIKKQPIVKKHVDQTKENTLDDIGDVELKSIYSEQNSPDNLVTVKLFRHKKNQDIYVAFDFMARLINDHFDISILNNKESNATSLKYKINNDNMLIFDEKSDKIKYMYHNNLYLKPTFSSVERHPRLKFEHWKHVLLDDNSKLREIDLGKHNIDLIVDNGQVYIPFSVLNLIFFSNKYFNLQYNGSEIRITDFNSSRIYKDRIPDFRVFYDKNRYKTETKQQRINNYNFLAFMFDYFYGVNNDLYRRNGVKNFYELSEKVNLKESLLSTNFDIYNEAYKKLWYEVLNDLHSTLVSRSYYRKSEKLFQSLSEQFLSKKYKKSSEVLSKIKKMRGQTISPNGYNYNEKITHIIGDTARIMFDEFHHLPSSQIPREQWPFYDSFYLFKEAINKIREDDVDKKVKNIIIDISTNGGGSSLAMQQVAGFLSNKPINLYIFNTLSNQYTDMSFRVDTNEDNKYDEKDGFPQYNWYILTGINTFSAANLFAHWAKESGNAKIIGNKSGGGMYAIMPTVLPDGTNVNISSINAWTGGLKVEPKLKSQTPYTENGVDVDYELSYDDYYKDNIINLLKPPVR</sequence>
<feature type="signal peptide" evidence="2">
    <location>
        <begin position="1"/>
        <end position="24"/>
    </location>
</feature>
<evidence type="ECO:0000313" key="4">
    <source>
        <dbReference type="EMBL" id="MBZ4195248.1"/>
    </source>
</evidence>
<evidence type="ECO:0000256" key="2">
    <source>
        <dbReference type="SAM" id="SignalP"/>
    </source>
</evidence>
<keyword evidence="2" id="KW-0732">Signal</keyword>
<dbReference type="Gene3D" id="3.90.226.10">
    <property type="entry name" value="2-enoyl-CoA Hydratase, Chain A, domain 1"/>
    <property type="match status" value="1"/>
</dbReference>
<dbReference type="InterPro" id="IPR029045">
    <property type="entry name" value="ClpP/crotonase-like_dom_sf"/>
</dbReference>
<dbReference type="PROSITE" id="PS51257">
    <property type="entry name" value="PROKAR_LIPOPROTEIN"/>
    <property type="match status" value="1"/>
</dbReference>
<gene>
    <name evidence="4" type="ORF">LAD73_00730</name>
</gene>
<accession>A0A953NE21</accession>
<dbReference type="GO" id="GO:0008236">
    <property type="term" value="F:serine-type peptidase activity"/>
    <property type="evidence" value="ECO:0007669"/>
    <property type="project" value="InterPro"/>
</dbReference>
<dbReference type="SMART" id="SM00245">
    <property type="entry name" value="TSPc"/>
    <property type="match status" value="1"/>
</dbReference>
<dbReference type="Proteomes" id="UP000772186">
    <property type="component" value="Unassembled WGS sequence"/>
</dbReference>
<dbReference type="EMBL" id="JAIQBY010000003">
    <property type="protein sequence ID" value="MBZ4195248.1"/>
    <property type="molecule type" value="Genomic_DNA"/>
</dbReference>
<keyword evidence="5" id="KW-1185">Reference proteome</keyword>
<feature type="compositionally biased region" description="Basic and acidic residues" evidence="1">
    <location>
        <begin position="53"/>
        <end position="95"/>
    </location>
</feature>
<dbReference type="RefSeq" id="WP_223644393.1">
    <property type="nucleotide sequence ID" value="NZ_JAIQBY010000003.1"/>
</dbReference>
<proteinExistence type="predicted"/>
<organism evidence="4 5">
    <name type="scientific">Mycoplasma tauri</name>
    <dbReference type="NCBI Taxonomy" id="547987"/>
    <lineage>
        <taxon>Bacteria</taxon>
        <taxon>Bacillati</taxon>
        <taxon>Mycoplasmatota</taxon>
        <taxon>Mollicutes</taxon>
        <taxon>Mycoplasmataceae</taxon>
        <taxon>Mycoplasma</taxon>
    </lineage>
</organism>
<name>A0A953NE21_9MOLU</name>
<dbReference type="SUPFAM" id="SSF52096">
    <property type="entry name" value="ClpP/crotonase"/>
    <property type="match status" value="1"/>
</dbReference>
<feature type="domain" description="Tail specific protease" evidence="3">
    <location>
        <begin position="414"/>
        <end position="647"/>
    </location>
</feature>
<dbReference type="AlphaFoldDB" id="A0A953NE21"/>
<feature type="region of interest" description="Disordered" evidence="1">
    <location>
        <begin position="32"/>
        <end position="95"/>
    </location>
</feature>
<dbReference type="InterPro" id="IPR005151">
    <property type="entry name" value="Tail-specific_protease"/>
</dbReference>
<dbReference type="Pfam" id="PF03572">
    <property type="entry name" value="Peptidase_S41"/>
    <property type="match status" value="1"/>
</dbReference>
<feature type="chain" id="PRO_5037534772" description="Tail specific protease domain-containing protein" evidence="2">
    <location>
        <begin position="25"/>
        <end position="665"/>
    </location>
</feature>
<evidence type="ECO:0000256" key="1">
    <source>
        <dbReference type="SAM" id="MobiDB-lite"/>
    </source>
</evidence>
<reference evidence="4 5" key="1">
    <citation type="submission" date="2021-09" db="EMBL/GenBank/DDBJ databases">
        <title>WGS of Mycoplasma sp. Zaradi2 strains.</title>
        <authorList>
            <person name="Spergser J."/>
        </authorList>
    </citation>
    <scope>NUCLEOTIDE SEQUENCE [LARGE SCALE GENOMIC DNA]</scope>
    <source>
        <strain evidence="4 5">1331</strain>
    </source>
</reference>